<proteinExistence type="inferred from homology"/>
<evidence type="ECO:0000256" key="3">
    <source>
        <dbReference type="ARBA" id="ARBA00022723"/>
    </source>
</evidence>
<evidence type="ECO:0000256" key="9">
    <source>
        <dbReference type="PIRSR" id="PIRSR004682-3"/>
    </source>
</evidence>
<feature type="active site" description="Proton donor" evidence="8">
    <location>
        <position position="10"/>
    </location>
</feature>
<dbReference type="GO" id="GO:0005737">
    <property type="term" value="C:cytoplasm"/>
    <property type="evidence" value="ECO:0007669"/>
    <property type="project" value="UniProtKB-SubCell"/>
</dbReference>
<dbReference type="InterPro" id="IPR004446">
    <property type="entry name" value="Heptose_bisP_phosphatase"/>
</dbReference>
<dbReference type="InterPro" id="IPR006549">
    <property type="entry name" value="HAD-SF_hydro_IIIA"/>
</dbReference>
<accession>A0A178IQL3</accession>
<evidence type="ECO:0000256" key="1">
    <source>
        <dbReference type="ARBA" id="ARBA00004496"/>
    </source>
</evidence>
<feature type="binding site" evidence="10">
    <location>
        <position position="127"/>
    </location>
    <ligand>
        <name>Mg(2+)</name>
        <dbReference type="ChEBI" id="CHEBI:18420"/>
    </ligand>
</feature>
<evidence type="ECO:0000313" key="11">
    <source>
        <dbReference type="EMBL" id="OAM91715.1"/>
    </source>
</evidence>
<dbReference type="AlphaFoldDB" id="A0A178IQL3"/>
<keyword evidence="10" id="KW-0460">Magnesium</keyword>
<keyword evidence="2 7" id="KW-0963">Cytoplasm</keyword>
<comment type="caution">
    <text evidence="11">The sequence shown here is derived from an EMBL/GenBank/DDBJ whole genome shotgun (WGS) entry which is preliminary data.</text>
</comment>
<comment type="similarity">
    <text evidence="7">Belongs to the gmhB family.</text>
</comment>
<evidence type="ECO:0000313" key="12">
    <source>
        <dbReference type="Proteomes" id="UP000078486"/>
    </source>
</evidence>
<dbReference type="NCBIfam" id="TIGR01656">
    <property type="entry name" value="Histidinol-ppas"/>
    <property type="match status" value="1"/>
</dbReference>
<dbReference type="GO" id="GO:0016791">
    <property type="term" value="F:phosphatase activity"/>
    <property type="evidence" value="ECO:0007669"/>
    <property type="project" value="InterPro"/>
</dbReference>
<dbReference type="GO" id="GO:0005975">
    <property type="term" value="P:carbohydrate metabolic process"/>
    <property type="evidence" value="ECO:0007669"/>
    <property type="project" value="InterPro"/>
</dbReference>
<dbReference type="InterPro" id="IPR036412">
    <property type="entry name" value="HAD-like_sf"/>
</dbReference>
<name>A0A178IQL3_9BACT</name>
<evidence type="ECO:0000256" key="2">
    <source>
        <dbReference type="ARBA" id="ARBA00022490"/>
    </source>
</evidence>
<feature type="site" description="Stabilizes the phosphoryl group" evidence="9">
    <location>
        <position position="102"/>
    </location>
</feature>
<keyword evidence="3 10" id="KW-0479">Metal-binding</keyword>
<reference evidence="11 12" key="1">
    <citation type="submission" date="2016-01" db="EMBL/GenBank/DDBJ databases">
        <title>High potential of lignocellulose degradation of a new Verrucomicrobia species.</title>
        <authorList>
            <person name="Wang Y."/>
            <person name="Shi Y."/>
            <person name="Qiu Z."/>
            <person name="Liu S."/>
            <person name="Yang H."/>
        </authorList>
    </citation>
    <scope>NUCLEOTIDE SEQUENCE [LARGE SCALE GENOMIC DNA]</scope>
    <source>
        <strain evidence="11 12">TSB47</strain>
    </source>
</reference>
<evidence type="ECO:0000256" key="10">
    <source>
        <dbReference type="PIRSR" id="PIRSR004682-4"/>
    </source>
</evidence>
<keyword evidence="12" id="KW-1185">Reference proteome</keyword>
<comment type="cofactor">
    <cofactor evidence="10">
        <name>Mg(2+)</name>
        <dbReference type="ChEBI" id="CHEBI:18420"/>
    </cofactor>
</comment>
<dbReference type="PIRSF" id="PIRSF004682">
    <property type="entry name" value="GmhB"/>
    <property type="match status" value="1"/>
</dbReference>
<organism evidence="11 12">
    <name type="scientific">Termitidicoccus mucosus</name>
    <dbReference type="NCBI Taxonomy" id="1184151"/>
    <lineage>
        <taxon>Bacteria</taxon>
        <taxon>Pseudomonadati</taxon>
        <taxon>Verrucomicrobiota</taxon>
        <taxon>Opitutia</taxon>
        <taxon>Opitutales</taxon>
        <taxon>Opitutaceae</taxon>
        <taxon>Termitidicoccus</taxon>
    </lineage>
</organism>
<dbReference type="PANTHER" id="PTHR42891:SF1">
    <property type="entry name" value="D-GLYCERO-BETA-D-MANNO-HEPTOSE-1,7-BISPHOSPHATE 7-PHOSPHATASE"/>
    <property type="match status" value="1"/>
</dbReference>
<gene>
    <name evidence="11" type="ORF">AW736_01350</name>
</gene>
<evidence type="ECO:0000256" key="6">
    <source>
        <dbReference type="ARBA" id="ARBA00031828"/>
    </source>
</evidence>
<evidence type="ECO:0000256" key="8">
    <source>
        <dbReference type="PIRSR" id="PIRSR004682-1"/>
    </source>
</evidence>
<feature type="binding site" evidence="10">
    <location>
        <position position="10"/>
    </location>
    <ligand>
        <name>Mg(2+)</name>
        <dbReference type="ChEBI" id="CHEBI:18420"/>
    </ligand>
</feature>
<dbReference type="Pfam" id="PF13242">
    <property type="entry name" value="Hydrolase_like"/>
    <property type="match status" value="1"/>
</dbReference>
<dbReference type="Proteomes" id="UP000078486">
    <property type="component" value="Unassembled WGS sequence"/>
</dbReference>
<keyword evidence="4 7" id="KW-0378">Hydrolase</keyword>
<feature type="site" description="Stabilizes the phosphoryl group" evidence="9">
    <location>
        <position position="50"/>
    </location>
</feature>
<dbReference type="InterPro" id="IPR023214">
    <property type="entry name" value="HAD_sf"/>
</dbReference>
<keyword evidence="5 7" id="KW-0119">Carbohydrate metabolism</keyword>
<dbReference type="STRING" id="1184151.AW736_01350"/>
<dbReference type="InterPro" id="IPR006543">
    <property type="entry name" value="Histidinol-phos"/>
</dbReference>
<dbReference type="EC" id="3.1.3.-" evidence="7"/>
<dbReference type="EMBL" id="LRRQ01000015">
    <property type="protein sequence ID" value="OAM91715.1"/>
    <property type="molecule type" value="Genomic_DNA"/>
</dbReference>
<evidence type="ECO:0000256" key="7">
    <source>
        <dbReference type="PIRNR" id="PIRNR004682"/>
    </source>
</evidence>
<dbReference type="SUPFAM" id="SSF56784">
    <property type="entry name" value="HAD-like"/>
    <property type="match status" value="1"/>
</dbReference>
<feature type="binding site" evidence="10">
    <location>
        <position position="8"/>
    </location>
    <ligand>
        <name>Mg(2+)</name>
        <dbReference type="ChEBI" id="CHEBI:18420"/>
    </ligand>
</feature>
<evidence type="ECO:0000256" key="4">
    <source>
        <dbReference type="ARBA" id="ARBA00022801"/>
    </source>
</evidence>
<dbReference type="OrthoDB" id="9801899at2"/>
<evidence type="ECO:0000256" key="5">
    <source>
        <dbReference type="ARBA" id="ARBA00023277"/>
    </source>
</evidence>
<comment type="subcellular location">
    <subcellularLocation>
        <location evidence="1 7">Cytoplasm</location>
    </subcellularLocation>
</comment>
<dbReference type="PANTHER" id="PTHR42891">
    <property type="entry name" value="D-GLYCERO-BETA-D-MANNO-HEPTOSE-1,7-BISPHOSPHATE 7-PHOSPHATASE"/>
    <property type="match status" value="1"/>
</dbReference>
<dbReference type="Gene3D" id="3.40.50.1000">
    <property type="entry name" value="HAD superfamily/HAD-like"/>
    <property type="match status" value="1"/>
</dbReference>
<feature type="active site" description="Nucleophile" evidence="8">
    <location>
        <position position="8"/>
    </location>
</feature>
<dbReference type="GO" id="GO:0046872">
    <property type="term" value="F:metal ion binding"/>
    <property type="evidence" value="ECO:0007669"/>
    <property type="project" value="UniProtKB-KW"/>
</dbReference>
<dbReference type="RefSeq" id="WP_068768485.1">
    <property type="nucleotide sequence ID" value="NZ_CP109796.1"/>
</dbReference>
<feature type="site" description="Contributes to substrate recognition" evidence="9">
    <location>
        <position position="101"/>
    </location>
</feature>
<protein>
    <recommendedName>
        <fullName evidence="6 7">D,D-heptose 1,7-bisphosphate phosphatase</fullName>
        <ecNumber evidence="7">3.1.3.-</ecNumber>
    </recommendedName>
</protein>
<sequence length="177" mass="19565">MRKALFLDRDGTLILDKCYLSDPAGVELIPGVVEGLRRVRTLGYLLFLHTNQSGIGRGYYTLEDAVRCNERMEELIALPPVPLFADICIAPESSDQPVVYRKPSPRFLLESIRRHGLDPAQCWMVGDRESDIRAGLNAGIRAAALCTGELTRGDWERLGFPDVPVYPDFGGFAASLG</sequence>
<dbReference type="NCBIfam" id="TIGR01662">
    <property type="entry name" value="HAD-SF-IIIA"/>
    <property type="match status" value="1"/>
</dbReference>